<name>K2FXS7_9BACT</name>
<reference evidence="1" key="1">
    <citation type="journal article" date="2012" name="Science">
        <title>Fermentation, hydrogen, and sulfur metabolism in multiple uncultivated bacterial phyla.</title>
        <authorList>
            <person name="Wrighton K.C."/>
            <person name="Thomas B.C."/>
            <person name="Sharon I."/>
            <person name="Miller C.S."/>
            <person name="Castelle C.J."/>
            <person name="VerBerkmoes N.C."/>
            <person name="Wilkins M.J."/>
            <person name="Hettich R.L."/>
            <person name="Lipton M.S."/>
            <person name="Williams K.H."/>
            <person name="Long P.E."/>
            <person name="Banfield J.F."/>
        </authorList>
    </citation>
    <scope>NUCLEOTIDE SEQUENCE [LARGE SCALE GENOMIC DNA]</scope>
</reference>
<dbReference type="AlphaFoldDB" id="K2FXS7"/>
<sequence length="308" mass="37186">MSSLKTLLNSKDLLTSREESIVQLKNIVLQDIASEAFIKPETFDLVDKLNLNISELKEILKYINGWIEKKWERYNSRRCKAQKIALDKIIKWLESRIRFFQLPEETKDEVIEIIEDEPKRKWKKWKFHEVIRSKEKLENDQNKNNFKFSVKFESLIKICDKKEIIKYLDRFNEEEKEKAIKILDFLNNLENDSQKEIIAFILDRFNMLMFKNEFLKSELQTIKNKFIKVTELILENISKIDNQLETSKESWLKTDRKLGVKREKLKDIYSIINPIKNRLKVKHANVWDWIKPDYIQNEYEGFMNLICK</sequence>
<dbReference type="EMBL" id="AMFJ01000709">
    <property type="protein sequence ID" value="EKE26687.1"/>
    <property type="molecule type" value="Genomic_DNA"/>
</dbReference>
<accession>K2FXS7</accession>
<gene>
    <name evidence="1" type="ORF">ACD_4C00193G0002</name>
</gene>
<evidence type="ECO:0000313" key="1">
    <source>
        <dbReference type="EMBL" id="EKE26687.1"/>
    </source>
</evidence>
<proteinExistence type="predicted"/>
<organism evidence="1">
    <name type="scientific">uncultured bacterium</name>
    <name type="common">gcode 4</name>
    <dbReference type="NCBI Taxonomy" id="1234023"/>
    <lineage>
        <taxon>Bacteria</taxon>
        <taxon>environmental samples</taxon>
    </lineage>
</organism>
<comment type="caution">
    <text evidence="1">The sequence shown here is derived from an EMBL/GenBank/DDBJ whole genome shotgun (WGS) entry which is preliminary data.</text>
</comment>
<protein>
    <submittedName>
        <fullName evidence="1">Uncharacterized protein</fullName>
    </submittedName>
</protein>